<feature type="transmembrane region" description="Helical" evidence="1">
    <location>
        <begin position="7"/>
        <end position="28"/>
    </location>
</feature>
<evidence type="ECO:0000313" key="3">
    <source>
        <dbReference type="Proteomes" id="UP000235145"/>
    </source>
</evidence>
<dbReference type="AlphaFoldDB" id="A0A9R1UEZ2"/>
<keyword evidence="3" id="KW-1185">Reference proteome</keyword>
<dbReference type="EMBL" id="NBSK02000009">
    <property type="protein sequence ID" value="KAJ0186095.1"/>
    <property type="molecule type" value="Genomic_DNA"/>
</dbReference>
<sequence length="116" mass="13217">MLWFYDVLDIFAPLLFFGFLLGVAGSLLDSGVLESIYIKFVPHRCSLAAVFCCFLCFGPFCPYLLLLFLLTTGCRWNLDFALNSHRRLAWSIPLPYGKEYPGLLYYLSTCVASHNK</sequence>
<accession>A0A9R1UEZ2</accession>
<comment type="caution">
    <text evidence="2">The sequence shown here is derived from an EMBL/GenBank/DDBJ whole genome shotgun (WGS) entry which is preliminary data.</text>
</comment>
<evidence type="ECO:0000313" key="2">
    <source>
        <dbReference type="EMBL" id="KAJ0186095.1"/>
    </source>
</evidence>
<feature type="transmembrane region" description="Helical" evidence="1">
    <location>
        <begin position="48"/>
        <end position="70"/>
    </location>
</feature>
<reference evidence="2 3" key="1">
    <citation type="journal article" date="2017" name="Nat. Commun.">
        <title>Genome assembly with in vitro proximity ligation data and whole-genome triplication in lettuce.</title>
        <authorList>
            <person name="Reyes-Chin-Wo S."/>
            <person name="Wang Z."/>
            <person name="Yang X."/>
            <person name="Kozik A."/>
            <person name="Arikit S."/>
            <person name="Song C."/>
            <person name="Xia L."/>
            <person name="Froenicke L."/>
            <person name="Lavelle D.O."/>
            <person name="Truco M.J."/>
            <person name="Xia R."/>
            <person name="Zhu S."/>
            <person name="Xu C."/>
            <person name="Xu H."/>
            <person name="Xu X."/>
            <person name="Cox K."/>
            <person name="Korf I."/>
            <person name="Meyers B.C."/>
            <person name="Michelmore R.W."/>
        </authorList>
    </citation>
    <scope>NUCLEOTIDE SEQUENCE [LARGE SCALE GENOMIC DNA]</scope>
    <source>
        <strain evidence="3">cv. Salinas</strain>
        <tissue evidence="2">Seedlings</tissue>
    </source>
</reference>
<protein>
    <submittedName>
        <fullName evidence="2">Uncharacterized protein</fullName>
    </submittedName>
</protein>
<keyword evidence="1" id="KW-0472">Membrane</keyword>
<organism evidence="2 3">
    <name type="scientific">Lactuca sativa</name>
    <name type="common">Garden lettuce</name>
    <dbReference type="NCBI Taxonomy" id="4236"/>
    <lineage>
        <taxon>Eukaryota</taxon>
        <taxon>Viridiplantae</taxon>
        <taxon>Streptophyta</taxon>
        <taxon>Embryophyta</taxon>
        <taxon>Tracheophyta</taxon>
        <taxon>Spermatophyta</taxon>
        <taxon>Magnoliopsida</taxon>
        <taxon>eudicotyledons</taxon>
        <taxon>Gunneridae</taxon>
        <taxon>Pentapetalae</taxon>
        <taxon>asterids</taxon>
        <taxon>campanulids</taxon>
        <taxon>Asterales</taxon>
        <taxon>Asteraceae</taxon>
        <taxon>Cichorioideae</taxon>
        <taxon>Cichorieae</taxon>
        <taxon>Lactucinae</taxon>
        <taxon>Lactuca</taxon>
    </lineage>
</organism>
<keyword evidence="1" id="KW-0812">Transmembrane</keyword>
<keyword evidence="1" id="KW-1133">Transmembrane helix</keyword>
<gene>
    <name evidence="2" type="ORF">LSAT_V11C900467060</name>
</gene>
<name>A0A9R1UEZ2_LACSA</name>
<proteinExistence type="predicted"/>
<dbReference type="Proteomes" id="UP000235145">
    <property type="component" value="Unassembled WGS sequence"/>
</dbReference>
<evidence type="ECO:0000256" key="1">
    <source>
        <dbReference type="SAM" id="Phobius"/>
    </source>
</evidence>